<accession>A0A6V8P187</accession>
<dbReference type="Gene3D" id="3.40.50.20">
    <property type="match status" value="1"/>
</dbReference>
<dbReference type="InterPro" id="IPR053174">
    <property type="entry name" value="LpxI"/>
</dbReference>
<dbReference type="EMBL" id="BLRW01000633">
    <property type="protein sequence ID" value="GFP24526.1"/>
    <property type="molecule type" value="Genomic_DNA"/>
</dbReference>
<dbReference type="Proteomes" id="UP000585609">
    <property type="component" value="Unassembled WGS sequence"/>
</dbReference>
<protein>
    <recommendedName>
        <fullName evidence="5">DUF1009 domain-containing protein</fullName>
    </recommendedName>
</protein>
<comment type="caution">
    <text evidence="3">The sequence shown here is derived from an EMBL/GenBank/DDBJ whole genome shotgun (WGS) entry which is preliminary data.</text>
</comment>
<name>A0A6V8P187_9ACTN</name>
<feature type="domain" description="LpxI C-terminal" evidence="1">
    <location>
        <begin position="134"/>
        <end position="172"/>
    </location>
</feature>
<sequence length="172" mass="18829">ILGLIAGMGELPKLVAEEARGKGYRVFAIGLEPLADKNLSDHVDSIKKISVGKLGEIIDTLKKHHIKEAVMAGKVPKSLIYKSKIIPSLRTEKLLLSLKDKSDDSILLAIAKELEKDGIKLLNTTDFSSSLMTPEGILTGERLSENEWKDIAFGWKIAKEIGRLDIGQTVVV</sequence>
<proteinExistence type="predicted"/>
<evidence type="ECO:0000313" key="3">
    <source>
        <dbReference type="EMBL" id="GFP24526.1"/>
    </source>
</evidence>
<dbReference type="AlphaFoldDB" id="A0A6V8P187"/>
<evidence type="ECO:0000259" key="1">
    <source>
        <dbReference type="Pfam" id="PF06230"/>
    </source>
</evidence>
<dbReference type="InterPro" id="IPR041255">
    <property type="entry name" value="LpxI_N"/>
</dbReference>
<dbReference type="InterPro" id="IPR010415">
    <property type="entry name" value="LpxI_C"/>
</dbReference>
<feature type="domain" description="LpxI N-terminal" evidence="2">
    <location>
        <begin position="2"/>
        <end position="130"/>
    </location>
</feature>
<dbReference type="Pfam" id="PF17930">
    <property type="entry name" value="LpxI_N"/>
    <property type="match status" value="1"/>
</dbReference>
<dbReference type="Gene3D" id="3.40.140.80">
    <property type="match status" value="1"/>
</dbReference>
<feature type="non-terminal residue" evidence="3">
    <location>
        <position position="1"/>
    </location>
</feature>
<dbReference type="InterPro" id="IPR043167">
    <property type="entry name" value="LpxI_C_sf"/>
</dbReference>
<reference evidence="3 4" key="1">
    <citation type="journal article" date="2020" name="Front. Microbiol.">
        <title>Single-cell genomics of novel Actinobacteria with the Wood-Ljungdahl pathway discovered in a serpentinizing system.</title>
        <authorList>
            <person name="Merino N."/>
            <person name="Kawai M."/>
            <person name="Boyd E.S."/>
            <person name="Colman D.R."/>
            <person name="McGlynn S.E."/>
            <person name="Nealson K.H."/>
            <person name="Kurokawa K."/>
            <person name="Hongoh Y."/>
        </authorList>
    </citation>
    <scope>NUCLEOTIDE SEQUENCE [LARGE SCALE GENOMIC DNA]</scope>
    <source>
        <strain evidence="3 4">S09_30</strain>
    </source>
</reference>
<evidence type="ECO:0008006" key="5">
    <source>
        <dbReference type="Google" id="ProtNLM"/>
    </source>
</evidence>
<gene>
    <name evidence="3" type="ORF">HKBW3S09_01993</name>
</gene>
<evidence type="ECO:0000259" key="2">
    <source>
        <dbReference type="Pfam" id="PF17930"/>
    </source>
</evidence>
<evidence type="ECO:0000313" key="4">
    <source>
        <dbReference type="Proteomes" id="UP000585609"/>
    </source>
</evidence>
<organism evidence="3 4">
    <name type="scientific">Candidatus Hakubella thermalkaliphila</name>
    <dbReference type="NCBI Taxonomy" id="2754717"/>
    <lineage>
        <taxon>Bacteria</taxon>
        <taxon>Bacillati</taxon>
        <taxon>Actinomycetota</taxon>
        <taxon>Actinomycetota incertae sedis</taxon>
        <taxon>Candidatus Hakubellales</taxon>
        <taxon>Candidatus Hakubellaceae</taxon>
        <taxon>Candidatus Hakubella</taxon>
    </lineage>
</organism>
<dbReference type="PANTHER" id="PTHR39962:SF1">
    <property type="entry name" value="LPXI FAMILY PROTEIN"/>
    <property type="match status" value="1"/>
</dbReference>
<feature type="non-terminal residue" evidence="3">
    <location>
        <position position="172"/>
    </location>
</feature>
<dbReference type="Pfam" id="PF06230">
    <property type="entry name" value="LpxI_C"/>
    <property type="match status" value="1"/>
</dbReference>
<dbReference type="PANTHER" id="PTHR39962">
    <property type="entry name" value="BLL4848 PROTEIN"/>
    <property type="match status" value="1"/>
</dbReference>